<protein>
    <submittedName>
        <fullName evidence="1">Uncharacterized protein</fullName>
    </submittedName>
</protein>
<name>A0ACB9E233_CICIN</name>
<comment type="caution">
    <text evidence="1">The sequence shown here is derived from an EMBL/GenBank/DDBJ whole genome shotgun (WGS) entry which is preliminary data.</text>
</comment>
<organism evidence="1 2">
    <name type="scientific">Cichorium intybus</name>
    <name type="common">Chicory</name>
    <dbReference type="NCBI Taxonomy" id="13427"/>
    <lineage>
        <taxon>Eukaryota</taxon>
        <taxon>Viridiplantae</taxon>
        <taxon>Streptophyta</taxon>
        <taxon>Embryophyta</taxon>
        <taxon>Tracheophyta</taxon>
        <taxon>Spermatophyta</taxon>
        <taxon>Magnoliopsida</taxon>
        <taxon>eudicotyledons</taxon>
        <taxon>Gunneridae</taxon>
        <taxon>Pentapetalae</taxon>
        <taxon>asterids</taxon>
        <taxon>campanulids</taxon>
        <taxon>Asterales</taxon>
        <taxon>Asteraceae</taxon>
        <taxon>Cichorioideae</taxon>
        <taxon>Cichorieae</taxon>
        <taxon>Cichoriinae</taxon>
        <taxon>Cichorium</taxon>
    </lineage>
</organism>
<evidence type="ECO:0000313" key="1">
    <source>
        <dbReference type="EMBL" id="KAI3752974.1"/>
    </source>
</evidence>
<reference evidence="1 2" key="2">
    <citation type="journal article" date="2022" name="Mol. Ecol. Resour.">
        <title>The genomes of chicory, endive, great burdock and yacon provide insights into Asteraceae paleo-polyploidization history and plant inulin production.</title>
        <authorList>
            <person name="Fan W."/>
            <person name="Wang S."/>
            <person name="Wang H."/>
            <person name="Wang A."/>
            <person name="Jiang F."/>
            <person name="Liu H."/>
            <person name="Zhao H."/>
            <person name="Xu D."/>
            <person name="Zhang Y."/>
        </authorList>
    </citation>
    <scope>NUCLEOTIDE SEQUENCE [LARGE SCALE GENOMIC DNA]</scope>
    <source>
        <strain evidence="2">cv. Punajuju</strain>
        <tissue evidence="1">Leaves</tissue>
    </source>
</reference>
<reference evidence="2" key="1">
    <citation type="journal article" date="2022" name="Mol. Ecol. Resour.">
        <title>The genomes of chicory, endive, great burdock and yacon provide insights into Asteraceae palaeo-polyploidization history and plant inulin production.</title>
        <authorList>
            <person name="Fan W."/>
            <person name="Wang S."/>
            <person name="Wang H."/>
            <person name="Wang A."/>
            <person name="Jiang F."/>
            <person name="Liu H."/>
            <person name="Zhao H."/>
            <person name="Xu D."/>
            <person name="Zhang Y."/>
        </authorList>
    </citation>
    <scope>NUCLEOTIDE SEQUENCE [LARGE SCALE GENOMIC DNA]</scope>
    <source>
        <strain evidence="2">cv. Punajuju</strain>
    </source>
</reference>
<keyword evidence="2" id="KW-1185">Reference proteome</keyword>
<dbReference type="EMBL" id="CM042012">
    <property type="protein sequence ID" value="KAI3752974.1"/>
    <property type="molecule type" value="Genomic_DNA"/>
</dbReference>
<accession>A0ACB9E233</accession>
<proteinExistence type="predicted"/>
<dbReference type="Proteomes" id="UP001055811">
    <property type="component" value="Linkage Group LG04"/>
</dbReference>
<gene>
    <name evidence="1" type="ORF">L2E82_25017</name>
</gene>
<evidence type="ECO:0000313" key="2">
    <source>
        <dbReference type="Proteomes" id="UP001055811"/>
    </source>
</evidence>
<sequence>MLPHRFFTIESDISISREIGRRKKEENQFSISSSTSFDLDPSYGILSSILCQTVSDGKIDDDFDFEISKRVVHG</sequence>